<proteinExistence type="predicted"/>
<organism evidence="1">
    <name type="scientific">bioreactor metagenome</name>
    <dbReference type="NCBI Taxonomy" id="1076179"/>
    <lineage>
        <taxon>unclassified sequences</taxon>
        <taxon>metagenomes</taxon>
        <taxon>ecological metagenomes</taxon>
    </lineage>
</organism>
<comment type="caution">
    <text evidence="1">The sequence shown here is derived from an EMBL/GenBank/DDBJ whole genome shotgun (WGS) entry which is preliminary data.</text>
</comment>
<sequence length="184" mass="20871">MQHAEAFHNPITAQKYAFPFIFTAFICNDGHLCHHGRLPFRQQHAADCGSRPTICGFFQLLPDDLIVRPFRHFLFVHKVIRRRDVGVMGLLSDESFQSDFSVFPAVPIALSGDYLDPSEGFRVRIDLCPFVGFPFRRQRLVGSVLRLELCFDGLCHRQSIECDVAGRTRFPASDHFGIGKNAFG</sequence>
<evidence type="ECO:0000313" key="1">
    <source>
        <dbReference type="EMBL" id="MPM58663.1"/>
    </source>
</evidence>
<dbReference type="AlphaFoldDB" id="A0A645B693"/>
<reference evidence="1" key="1">
    <citation type="submission" date="2019-08" db="EMBL/GenBank/DDBJ databases">
        <authorList>
            <person name="Kucharzyk K."/>
            <person name="Murdoch R.W."/>
            <person name="Higgins S."/>
            <person name="Loffler F."/>
        </authorList>
    </citation>
    <scope>NUCLEOTIDE SEQUENCE</scope>
</reference>
<gene>
    <name evidence="1" type="ORF">SDC9_105496</name>
</gene>
<name>A0A645B693_9ZZZZ</name>
<accession>A0A645B693</accession>
<protein>
    <submittedName>
        <fullName evidence="1">Uncharacterized protein</fullName>
    </submittedName>
</protein>
<dbReference type="EMBL" id="VSSQ01016890">
    <property type="protein sequence ID" value="MPM58663.1"/>
    <property type="molecule type" value="Genomic_DNA"/>
</dbReference>